<dbReference type="WBParaSite" id="nRc.2.0.1.t14901-RA">
    <property type="protein sequence ID" value="nRc.2.0.1.t14901-RA"/>
    <property type="gene ID" value="nRc.2.0.1.g14901"/>
</dbReference>
<name>A0A915ILQ9_ROMCU</name>
<dbReference type="PANTHER" id="PTHR46556">
    <property type="entry name" value="PLECKSTRIN HOMOLOGY DOMAIN-CONTAINING FAMILY M MEMBER 2"/>
    <property type="match status" value="1"/>
</dbReference>
<dbReference type="PANTHER" id="PTHR46556:SF1">
    <property type="entry name" value="PLECKSTRIN HOMOLOGY DOMAIN-CONTAINING FAMILY M MEMBER 2"/>
    <property type="match status" value="1"/>
</dbReference>
<evidence type="ECO:0000313" key="2">
    <source>
        <dbReference type="WBParaSite" id="nRc.2.0.1.t14901-RA"/>
    </source>
</evidence>
<reference evidence="2" key="1">
    <citation type="submission" date="2022-11" db="UniProtKB">
        <authorList>
            <consortium name="WormBaseParasite"/>
        </authorList>
    </citation>
    <scope>IDENTIFICATION</scope>
</reference>
<organism evidence="1 2">
    <name type="scientific">Romanomermis culicivorax</name>
    <name type="common">Nematode worm</name>
    <dbReference type="NCBI Taxonomy" id="13658"/>
    <lineage>
        <taxon>Eukaryota</taxon>
        <taxon>Metazoa</taxon>
        <taxon>Ecdysozoa</taxon>
        <taxon>Nematoda</taxon>
        <taxon>Enoplea</taxon>
        <taxon>Dorylaimia</taxon>
        <taxon>Mermithida</taxon>
        <taxon>Mermithoidea</taxon>
        <taxon>Mermithidae</taxon>
        <taxon>Romanomermis</taxon>
    </lineage>
</organism>
<accession>A0A915ILQ9</accession>
<dbReference type="GO" id="GO:0007030">
    <property type="term" value="P:Golgi organization"/>
    <property type="evidence" value="ECO:0007669"/>
    <property type="project" value="TreeGrafter"/>
</dbReference>
<evidence type="ECO:0000313" key="1">
    <source>
        <dbReference type="Proteomes" id="UP000887565"/>
    </source>
</evidence>
<dbReference type="GO" id="GO:0032880">
    <property type="term" value="P:regulation of protein localization"/>
    <property type="evidence" value="ECO:0007669"/>
    <property type="project" value="TreeGrafter"/>
</dbReference>
<dbReference type="Proteomes" id="UP000887565">
    <property type="component" value="Unplaced"/>
</dbReference>
<dbReference type="AlphaFoldDB" id="A0A915ILQ9"/>
<protein>
    <submittedName>
        <fullName evidence="2">PH domain-containing protein</fullName>
    </submittedName>
</protein>
<proteinExistence type="predicted"/>
<dbReference type="GO" id="GO:0019894">
    <property type="term" value="F:kinesin binding"/>
    <property type="evidence" value="ECO:0007669"/>
    <property type="project" value="TreeGrafter"/>
</dbReference>
<dbReference type="GO" id="GO:0032418">
    <property type="term" value="P:lysosome localization"/>
    <property type="evidence" value="ECO:0007669"/>
    <property type="project" value="TreeGrafter"/>
</dbReference>
<keyword evidence="1" id="KW-1185">Reference proteome</keyword>
<dbReference type="GO" id="GO:0010008">
    <property type="term" value="C:endosome membrane"/>
    <property type="evidence" value="ECO:0007669"/>
    <property type="project" value="TreeGrafter"/>
</dbReference>
<dbReference type="InterPro" id="IPR053015">
    <property type="entry name" value="PH_domain-containing_M2"/>
</dbReference>
<sequence>MEKNSAVSYGKEPETDIITCRQTETAEHTYCLELCLKDESTVVQLACPTRHELQQWMCAFVNSFSSADTAATSCSCSACCLVITEHYLLIGQETSSIGFIRTLALSRLDALAEFKICRTFCSIVMTIALSSNSEKYECWLICFACRSELEVFLNTMKSMLNEMIVEEIDDSFHQWSAIEECYQHWTNAKYT</sequence>